<feature type="compositionally biased region" description="Polar residues" evidence="1">
    <location>
        <begin position="293"/>
        <end position="313"/>
    </location>
</feature>
<evidence type="ECO:0000256" key="1">
    <source>
        <dbReference type="SAM" id="MobiDB-lite"/>
    </source>
</evidence>
<evidence type="ECO:0000313" key="3">
    <source>
        <dbReference type="EMBL" id="OAA34540.1"/>
    </source>
</evidence>
<feature type="region of interest" description="Disordered" evidence="1">
    <location>
        <begin position="200"/>
        <end position="313"/>
    </location>
</feature>
<reference evidence="3 4" key="1">
    <citation type="journal article" date="2016" name="Genome Biol. Evol.">
        <title>Divergent and convergent evolution of fungal pathogenicity.</title>
        <authorList>
            <person name="Shang Y."/>
            <person name="Xiao G."/>
            <person name="Zheng P."/>
            <person name="Cen K."/>
            <person name="Zhan S."/>
            <person name="Wang C."/>
        </authorList>
    </citation>
    <scope>NUCLEOTIDE SEQUENCE [LARGE SCALE GENOMIC DNA]</scope>
    <source>
        <strain evidence="3 4">RCEF 4871</strain>
    </source>
</reference>
<accession>A0A166WB52</accession>
<dbReference type="InterPro" id="IPR045564">
    <property type="entry name" value="DUF5910"/>
</dbReference>
<protein>
    <submittedName>
        <fullName evidence="3">Uncharacterized protein</fullName>
    </submittedName>
</protein>
<name>A0A166WB52_METRR</name>
<sequence>MALRNWATVVLTLASGISALAVVSDRDVIMGYTVVSKEQGEEYNAAGTLTVPLKKHEDESDAHISIWTVPMKDWSVVIRPSLEWYSPDGNDNDWFCITRASKAALVKVHKTWMPDRISESEWKMFTEQYSAGLGKMLALFYDAHAGPSMAIPHDLLKGNELGISVHCDPKVTKLPPKKIDALSRLWMKTIVPDDFKKIRDEGKDKDEKDDEDEGDDEDEEDEEDEGDNEDEKDDEDEGDNEDEKDDEVEKDDEDEGDNEDEGDDEDEKDEDKKKKKKKDEDKKKDDDVMDVANQVTPSSITSSQAPSAQIPKASQTLKTLQTFGTDKFKKPCKVKDTTRY</sequence>
<gene>
    <name evidence="3" type="ORF">NOR_08406</name>
</gene>
<feature type="compositionally biased region" description="Acidic residues" evidence="1">
    <location>
        <begin position="207"/>
        <end position="269"/>
    </location>
</feature>
<evidence type="ECO:0000313" key="4">
    <source>
        <dbReference type="Proteomes" id="UP000243498"/>
    </source>
</evidence>
<keyword evidence="4" id="KW-1185">Reference proteome</keyword>
<organism evidence="3 4">
    <name type="scientific">Metarhizium rileyi (strain RCEF 4871)</name>
    <name type="common">Nomuraea rileyi</name>
    <dbReference type="NCBI Taxonomy" id="1649241"/>
    <lineage>
        <taxon>Eukaryota</taxon>
        <taxon>Fungi</taxon>
        <taxon>Dikarya</taxon>
        <taxon>Ascomycota</taxon>
        <taxon>Pezizomycotina</taxon>
        <taxon>Sordariomycetes</taxon>
        <taxon>Hypocreomycetidae</taxon>
        <taxon>Hypocreales</taxon>
        <taxon>Clavicipitaceae</taxon>
        <taxon>Metarhizium</taxon>
    </lineage>
</organism>
<dbReference type="Pfam" id="PF19287">
    <property type="entry name" value="DUF5910"/>
    <property type="match status" value="1"/>
</dbReference>
<dbReference type="Proteomes" id="UP000243498">
    <property type="component" value="Unassembled WGS sequence"/>
</dbReference>
<proteinExistence type="predicted"/>
<dbReference type="AlphaFoldDB" id="A0A166WB52"/>
<dbReference type="EMBL" id="AZHC01000051">
    <property type="protein sequence ID" value="OAA34540.1"/>
    <property type="molecule type" value="Genomic_DNA"/>
</dbReference>
<feature type="signal peptide" evidence="2">
    <location>
        <begin position="1"/>
        <end position="21"/>
    </location>
</feature>
<feature type="chain" id="PRO_5007881707" evidence="2">
    <location>
        <begin position="22"/>
        <end position="340"/>
    </location>
</feature>
<comment type="caution">
    <text evidence="3">The sequence shown here is derived from an EMBL/GenBank/DDBJ whole genome shotgun (WGS) entry which is preliminary data.</text>
</comment>
<evidence type="ECO:0000256" key="2">
    <source>
        <dbReference type="SAM" id="SignalP"/>
    </source>
</evidence>
<keyword evidence="2" id="KW-0732">Signal</keyword>